<dbReference type="VEuPathDB" id="TriTrypDB:LMJSD75_150020300"/>
<dbReference type="GeneID" id="5650518"/>
<evidence type="ECO:0000313" key="3">
    <source>
        <dbReference type="Proteomes" id="UP000000542"/>
    </source>
</evidence>
<evidence type="ECO:0000313" key="2">
    <source>
        <dbReference type="EMBL" id="CAJ03363.1"/>
    </source>
</evidence>
<feature type="compositionally biased region" description="Polar residues" evidence="1">
    <location>
        <begin position="294"/>
        <end position="303"/>
    </location>
</feature>
<feature type="compositionally biased region" description="Low complexity" evidence="1">
    <location>
        <begin position="101"/>
        <end position="115"/>
    </location>
</feature>
<dbReference type="SMR" id="Q4QF47"/>
<feature type="region of interest" description="Disordered" evidence="1">
    <location>
        <begin position="151"/>
        <end position="200"/>
    </location>
</feature>
<dbReference type="VEuPathDB" id="TriTrypDB:LMJFC_150022000"/>
<dbReference type="OMA" id="PLARIFH"/>
<gene>
    <name evidence="2" type="ORF">LMJF_15_1345</name>
</gene>
<evidence type="ECO:0000256" key="1">
    <source>
        <dbReference type="SAM" id="MobiDB-lite"/>
    </source>
</evidence>
<proteinExistence type="predicted"/>
<dbReference type="AlphaFoldDB" id="Q4QF47"/>
<feature type="compositionally biased region" description="Pro residues" evidence="1">
    <location>
        <begin position="189"/>
        <end position="198"/>
    </location>
</feature>
<organism evidence="2 3">
    <name type="scientific">Leishmania major</name>
    <dbReference type="NCBI Taxonomy" id="5664"/>
    <lineage>
        <taxon>Eukaryota</taxon>
        <taxon>Discoba</taxon>
        <taxon>Euglenozoa</taxon>
        <taxon>Kinetoplastea</taxon>
        <taxon>Metakinetoplastina</taxon>
        <taxon>Trypanosomatida</taxon>
        <taxon>Trypanosomatidae</taxon>
        <taxon>Leishmaniinae</taxon>
        <taxon>Leishmania</taxon>
    </lineage>
</organism>
<protein>
    <submittedName>
        <fullName evidence="2">Uncharacterized protein</fullName>
    </submittedName>
</protein>
<dbReference type="EMBL" id="FR796411">
    <property type="protein sequence ID" value="CAJ03363.1"/>
    <property type="molecule type" value="Genomic_DNA"/>
</dbReference>
<reference evidence="2 3" key="1">
    <citation type="journal article" date="2005" name="Science">
        <title>The genome of the kinetoplastid parasite, Leishmania major.</title>
        <authorList>
            <person name="Ivens A.C."/>
            <person name="Peacock C.S."/>
            <person name="Worthey E.A."/>
            <person name="Murphy L."/>
            <person name="Aggarwal G."/>
            <person name="Berriman M."/>
            <person name="Sisk E."/>
            <person name="Rajandream M.A."/>
            <person name="Adlem E."/>
            <person name="Aert R."/>
            <person name="Anupama A."/>
            <person name="Apostolou Z."/>
            <person name="Attipoe P."/>
            <person name="Bason N."/>
            <person name="Bauser C."/>
            <person name="Beck A."/>
            <person name="Beverley S.M."/>
            <person name="Bianchettin G."/>
            <person name="Borzym K."/>
            <person name="Bothe G."/>
            <person name="Bruschi C.V."/>
            <person name="Collins M."/>
            <person name="Cadag E."/>
            <person name="Ciarloni L."/>
            <person name="Clayton C."/>
            <person name="Coulson R.M."/>
            <person name="Cronin A."/>
            <person name="Cruz A.K."/>
            <person name="Davies R.M."/>
            <person name="De Gaudenzi J."/>
            <person name="Dobson D.E."/>
            <person name="Duesterhoeft A."/>
            <person name="Fazelina G."/>
            <person name="Fosker N."/>
            <person name="Frasch A.C."/>
            <person name="Fraser A."/>
            <person name="Fuchs M."/>
            <person name="Gabel C."/>
            <person name="Goble A."/>
            <person name="Goffeau A."/>
            <person name="Harris D."/>
            <person name="Hertz-Fowler C."/>
            <person name="Hilbert H."/>
            <person name="Horn D."/>
            <person name="Huang Y."/>
            <person name="Klages S."/>
            <person name="Knights A."/>
            <person name="Kube M."/>
            <person name="Larke N."/>
            <person name="Litvin L."/>
            <person name="Lord A."/>
            <person name="Louie T."/>
            <person name="Marra M."/>
            <person name="Masuy D."/>
            <person name="Matthews K."/>
            <person name="Michaeli S."/>
            <person name="Mottram J.C."/>
            <person name="Muller-Auer S."/>
            <person name="Munden H."/>
            <person name="Nelson S."/>
            <person name="Norbertczak H."/>
            <person name="Oliver K."/>
            <person name="O'neil S."/>
            <person name="Pentony M."/>
            <person name="Pohl T.M."/>
            <person name="Price C."/>
            <person name="Purnelle B."/>
            <person name="Quail M.A."/>
            <person name="Rabbinowitsch E."/>
            <person name="Reinhardt R."/>
            <person name="Rieger M."/>
            <person name="Rinta J."/>
            <person name="Robben J."/>
            <person name="Robertson L."/>
            <person name="Ruiz J.C."/>
            <person name="Rutter S."/>
            <person name="Saunders D."/>
            <person name="Schafer M."/>
            <person name="Schein J."/>
            <person name="Schwartz D.C."/>
            <person name="Seeger K."/>
            <person name="Seyler A."/>
            <person name="Sharp S."/>
            <person name="Shin H."/>
            <person name="Sivam D."/>
            <person name="Squares R."/>
            <person name="Squares S."/>
            <person name="Tosato V."/>
            <person name="Vogt C."/>
            <person name="Volckaert G."/>
            <person name="Wambutt R."/>
            <person name="Warren T."/>
            <person name="Wedler H."/>
            <person name="Woodward J."/>
            <person name="Zhou S."/>
            <person name="Zimmermann W."/>
            <person name="Smith D.F."/>
            <person name="Blackwell J.M."/>
            <person name="Stuart K.D."/>
            <person name="Barrell B."/>
            <person name="Myler P.J."/>
        </authorList>
    </citation>
    <scope>NUCLEOTIDE SEQUENCE [LARGE SCALE GENOMIC DNA]</scope>
    <source>
        <strain evidence="3">MHOM/IL/81/Friedlin</strain>
    </source>
</reference>
<dbReference type="HOGENOM" id="CLU_919668_0_0_1"/>
<feature type="region of interest" description="Disordered" evidence="1">
    <location>
        <begin position="243"/>
        <end position="303"/>
    </location>
</feature>
<accession>Q4QF47</accession>
<dbReference type="eggNOG" id="ENOG502SHS5">
    <property type="taxonomic scope" value="Eukaryota"/>
</dbReference>
<dbReference type="VEuPathDB" id="TriTrypDB:LmjF.15.1345"/>
<dbReference type="VEuPathDB" id="TriTrypDB:LMJLV39_150020300"/>
<feature type="compositionally biased region" description="Polar residues" evidence="1">
    <location>
        <begin position="159"/>
        <end position="168"/>
    </location>
</feature>
<dbReference type="KEGG" id="lma:LMJF_15_1345"/>
<sequence>MVSASPPQRDRGSPPTRPLSEPQDVDAPAAGTVQALRQAVEAQEACVRLLRARQAAREALLRHTRRLLTADDSIEWPGSVEQLVRQVEASLHKLQQAHSEAAAPAATTADNVAPTSAPSRSPRNAAGDADPSADPLARIFHSGVEAQLAAVAEPPHTLPASTLASRSSTAKRRKEAGESGLTNAVSTTSPPPGGPFPPRSAAMTALLARSASRQEAGHAAMLAALSALELSLMSNSGATEVGRDVHNAEPAWLRQVDSDSANDDDAAPEEQQQEKEGNRGDIASSDYSDDFECGSSTSSGADD</sequence>
<feature type="region of interest" description="Disordered" evidence="1">
    <location>
        <begin position="1"/>
        <end position="29"/>
    </location>
</feature>
<dbReference type="InParanoid" id="Q4QF47"/>
<feature type="region of interest" description="Disordered" evidence="1">
    <location>
        <begin position="95"/>
        <end position="135"/>
    </location>
</feature>
<reference evidence="2 3" key="2">
    <citation type="journal article" date="2011" name="Genome Res.">
        <title>Chromosome and gene copy number variation allow major structural change between species and strains of Leishmania.</title>
        <authorList>
            <person name="Rogers M.B."/>
            <person name="Hilley J.D."/>
            <person name="Dickens N.J."/>
            <person name="Wilkes J."/>
            <person name="Bates P.A."/>
            <person name="Depledge D.P."/>
            <person name="Harris D."/>
            <person name="Her Y."/>
            <person name="Herzyk P."/>
            <person name="Imamura H."/>
            <person name="Otto T.D."/>
            <person name="Sanders M."/>
            <person name="Seeger K."/>
            <person name="Dujardin J.C."/>
            <person name="Berriman M."/>
            <person name="Smith D.F."/>
            <person name="Hertz-Fowler C."/>
            <person name="Mottram J.C."/>
        </authorList>
    </citation>
    <scope>NUCLEOTIDE SEQUENCE [LARGE SCALE GENOMIC DNA]</scope>
    <source>
        <strain evidence="3">MHOM/IL/81/Friedlin</strain>
    </source>
</reference>
<name>Q4QF47_LEIMA</name>
<dbReference type="Proteomes" id="UP000000542">
    <property type="component" value="Chromosome 15"/>
</dbReference>
<dbReference type="RefSeq" id="XP_001682051.1">
    <property type="nucleotide sequence ID" value="XM_001681999.1"/>
</dbReference>
<keyword evidence="3" id="KW-1185">Reference proteome</keyword>